<dbReference type="Proteomes" id="UP001138709">
    <property type="component" value="Unassembled WGS sequence"/>
</dbReference>
<reference evidence="1" key="1">
    <citation type="submission" date="2020-01" db="EMBL/GenBank/DDBJ databases">
        <authorList>
            <person name="Rat A."/>
        </authorList>
    </citation>
    <scope>NUCLEOTIDE SEQUENCE</scope>
    <source>
        <strain evidence="1">LMG 31228</strain>
    </source>
</reference>
<name>A0A9X9XGU7_9PROT</name>
<proteinExistence type="predicted"/>
<organism evidence="1 2">
    <name type="scientific">Neoroseomonas eburnea</name>
    <dbReference type="NCBI Taxonomy" id="1346889"/>
    <lineage>
        <taxon>Bacteria</taxon>
        <taxon>Pseudomonadati</taxon>
        <taxon>Pseudomonadota</taxon>
        <taxon>Alphaproteobacteria</taxon>
        <taxon>Acetobacterales</taxon>
        <taxon>Acetobacteraceae</taxon>
        <taxon>Neoroseomonas</taxon>
    </lineage>
</organism>
<keyword evidence="2" id="KW-1185">Reference proteome</keyword>
<sequence length="126" mass="13160">MSDETRNPAPQKSFVATSTHGRAVAAETYNETNYYGAGGFLEGIDLPTLQAQLRRLREAMQAEAGGDLEKMKAVVAIDDAEKSAAANEPEGLLDKLKAAGTWALDVAGKIGVAVATAAITRALGLK</sequence>
<dbReference type="EMBL" id="JAAEDL010000024">
    <property type="protein sequence ID" value="MBR0682933.1"/>
    <property type="molecule type" value="Genomic_DNA"/>
</dbReference>
<evidence type="ECO:0000313" key="1">
    <source>
        <dbReference type="EMBL" id="MBR0682933.1"/>
    </source>
</evidence>
<comment type="caution">
    <text evidence="1">The sequence shown here is derived from an EMBL/GenBank/DDBJ whole genome shotgun (WGS) entry which is preliminary data.</text>
</comment>
<dbReference type="RefSeq" id="WP_211848469.1">
    <property type="nucleotide sequence ID" value="NZ_JAAEDL010000024.1"/>
</dbReference>
<protein>
    <submittedName>
        <fullName evidence="1">Uncharacterized protein</fullName>
    </submittedName>
</protein>
<evidence type="ECO:0000313" key="2">
    <source>
        <dbReference type="Proteomes" id="UP001138709"/>
    </source>
</evidence>
<gene>
    <name evidence="1" type="ORF">GXW74_20750</name>
</gene>
<accession>A0A9X9XGU7</accession>
<dbReference type="AlphaFoldDB" id="A0A9X9XGU7"/>
<reference evidence="1" key="2">
    <citation type="journal article" date="2021" name="Syst. Appl. Microbiol.">
        <title>Roseomonas hellenica sp. nov., isolated from roots of wild-growing Alkanna tinctoria.</title>
        <authorList>
            <person name="Rat A."/>
            <person name="Naranjo H.D."/>
            <person name="Lebbe L."/>
            <person name="Cnockaert M."/>
            <person name="Krigas N."/>
            <person name="Grigoriadou K."/>
            <person name="Maloupa E."/>
            <person name="Willems A."/>
        </authorList>
    </citation>
    <scope>NUCLEOTIDE SEQUENCE</scope>
    <source>
        <strain evidence="1">LMG 31228</strain>
    </source>
</reference>